<accession>W9H7T2</accession>
<comment type="similarity">
    <text evidence="1 2">Belongs to the UPF0178 family.</text>
</comment>
<dbReference type="InterPro" id="IPR003791">
    <property type="entry name" value="UPF0178"/>
</dbReference>
<evidence type="ECO:0000313" key="4">
    <source>
        <dbReference type="Proteomes" id="UP000019486"/>
    </source>
</evidence>
<gene>
    <name evidence="3" type="ORF">N825_19515</name>
</gene>
<dbReference type="Pfam" id="PF02639">
    <property type="entry name" value="DUF188"/>
    <property type="match status" value="1"/>
</dbReference>
<dbReference type="PANTHER" id="PTHR35146:SF1">
    <property type="entry name" value="UPF0178 PROTEIN YAII"/>
    <property type="match status" value="1"/>
</dbReference>
<dbReference type="Proteomes" id="UP000019486">
    <property type="component" value="Unassembled WGS sequence"/>
</dbReference>
<name>W9H7T2_9PROT</name>
<dbReference type="CDD" id="cd18720">
    <property type="entry name" value="PIN_YqxD-like"/>
    <property type="match status" value="1"/>
</dbReference>
<dbReference type="PANTHER" id="PTHR35146">
    <property type="entry name" value="UPF0178 PROTEIN YAII"/>
    <property type="match status" value="1"/>
</dbReference>
<dbReference type="HAMAP" id="MF_00489">
    <property type="entry name" value="UPF0178"/>
    <property type="match status" value="1"/>
</dbReference>
<dbReference type="RefSeq" id="WP_037447220.1">
    <property type="nucleotide sequence ID" value="NZ_AVFL01000002.1"/>
</dbReference>
<dbReference type="AlphaFoldDB" id="W9H7T2"/>
<evidence type="ECO:0000256" key="1">
    <source>
        <dbReference type="ARBA" id="ARBA00008522"/>
    </source>
</evidence>
<sequence>MLHIYVDADACPVKDEIYRVAERYRLKVTLVANSPFRVPFDERIKLVVVSGSFDAADDWIVETVETNDIVVTADIPLASRCLKKGARVIGSTGKPFTDTTIGQALAGRELSQHLRESGLITGGPAPLGKQDRSRFLQQLDQDIQAIRRSAGIR</sequence>
<reference evidence="3 4" key="1">
    <citation type="submission" date="2013-08" db="EMBL/GenBank/DDBJ databases">
        <title>The genome sequence of Skermanella stibiiresistens.</title>
        <authorList>
            <person name="Zhu W."/>
            <person name="Wang G."/>
        </authorList>
    </citation>
    <scope>NUCLEOTIDE SEQUENCE [LARGE SCALE GENOMIC DNA]</scope>
    <source>
        <strain evidence="3 4">SB22</strain>
    </source>
</reference>
<dbReference type="NCBIfam" id="NF001095">
    <property type="entry name" value="PRK00124.1"/>
    <property type="match status" value="1"/>
</dbReference>
<comment type="caution">
    <text evidence="3">The sequence shown here is derived from an EMBL/GenBank/DDBJ whole genome shotgun (WGS) entry which is preliminary data.</text>
</comment>
<keyword evidence="4" id="KW-1185">Reference proteome</keyword>
<protein>
    <recommendedName>
        <fullName evidence="2">UPF0178 protein N825_19515</fullName>
    </recommendedName>
</protein>
<dbReference type="OrthoDB" id="9798918at2"/>
<proteinExistence type="inferred from homology"/>
<dbReference type="STRING" id="1385369.N825_19515"/>
<evidence type="ECO:0000313" key="3">
    <source>
        <dbReference type="EMBL" id="EWY42099.1"/>
    </source>
</evidence>
<evidence type="ECO:0000256" key="2">
    <source>
        <dbReference type="HAMAP-Rule" id="MF_00489"/>
    </source>
</evidence>
<dbReference type="EMBL" id="AVFL01000002">
    <property type="protein sequence ID" value="EWY42099.1"/>
    <property type="molecule type" value="Genomic_DNA"/>
</dbReference>
<organism evidence="3 4">
    <name type="scientific">Skermanella stibiiresistens SB22</name>
    <dbReference type="NCBI Taxonomy" id="1385369"/>
    <lineage>
        <taxon>Bacteria</taxon>
        <taxon>Pseudomonadati</taxon>
        <taxon>Pseudomonadota</taxon>
        <taxon>Alphaproteobacteria</taxon>
        <taxon>Rhodospirillales</taxon>
        <taxon>Azospirillaceae</taxon>
        <taxon>Skermanella</taxon>
    </lineage>
</organism>